<keyword evidence="2" id="KW-1185">Reference proteome</keyword>
<proteinExistence type="predicted"/>
<evidence type="ECO:0000313" key="2">
    <source>
        <dbReference type="Proteomes" id="UP000823775"/>
    </source>
</evidence>
<dbReference type="PANTHER" id="PTHR47910">
    <property type="entry name" value="RIBULOSE BISPHOSPHATE CARBOXYLASE LARGE CHAIN, CATALYTIC DOMAIN-CONTAINING PROTEIN"/>
    <property type="match status" value="1"/>
</dbReference>
<name>A0ABS8T3U0_DATST</name>
<organism evidence="1 2">
    <name type="scientific">Datura stramonium</name>
    <name type="common">Jimsonweed</name>
    <name type="synonym">Common thornapple</name>
    <dbReference type="NCBI Taxonomy" id="4076"/>
    <lineage>
        <taxon>Eukaryota</taxon>
        <taxon>Viridiplantae</taxon>
        <taxon>Streptophyta</taxon>
        <taxon>Embryophyta</taxon>
        <taxon>Tracheophyta</taxon>
        <taxon>Spermatophyta</taxon>
        <taxon>Magnoliopsida</taxon>
        <taxon>eudicotyledons</taxon>
        <taxon>Gunneridae</taxon>
        <taxon>Pentapetalae</taxon>
        <taxon>asterids</taxon>
        <taxon>lamiids</taxon>
        <taxon>Solanales</taxon>
        <taxon>Solanaceae</taxon>
        <taxon>Solanoideae</taxon>
        <taxon>Datureae</taxon>
        <taxon>Datura</taxon>
    </lineage>
</organism>
<evidence type="ECO:0000313" key="1">
    <source>
        <dbReference type="EMBL" id="MCD7465496.1"/>
    </source>
</evidence>
<dbReference type="PANTHER" id="PTHR47910:SF2">
    <property type="entry name" value="RIBULOSE BISPHOSPHATE CARBOXYLASE LARGE CHAIN, CATALYTIC DOMAIN-CONTAINING PROTEIN"/>
    <property type="match status" value="1"/>
</dbReference>
<sequence>MRGGEESAAREALRHKSLGKVIMCDIDQEEQVCIILYSDDIGRCHKMFQLFDTYLISTLKIREPRGYSIRVNRFEWVVDRFIIVELVPKKNGKEPALPSPTKMNTLSFAAVEQQHPSVEFALVSNCGAMQYTANQSKRFREAIVMDTRSKDNELMLMDYTLKASSASPSSLNLTPIDDEIVIISSITSLSPMVSS</sequence>
<accession>A0ABS8T3U0</accession>
<reference evidence="1 2" key="1">
    <citation type="journal article" date="2021" name="BMC Genomics">
        <title>Datura genome reveals duplications of psychoactive alkaloid biosynthetic genes and high mutation rate following tissue culture.</title>
        <authorList>
            <person name="Rajewski A."/>
            <person name="Carter-House D."/>
            <person name="Stajich J."/>
            <person name="Litt A."/>
        </authorList>
    </citation>
    <scope>NUCLEOTIDE SEQUENCE [LARGE SCALE GENOMIC DNA]</scope>
    <source>
        <strain evidence="1">AR-01</strain>
    </source>
</reference>
<comment type="caution">
    <text evidence="1">The sequence shown here is derived from an EMBL/GenBank/DDBJ whole genome shotgun (WGS) entry which is preliminary data.</text>
</comment>
<dbReference type="EMBL" id="JACEIK010001054">
    <property type="protein sequence ID" value="MCD7465496.1"/>
    <property type="molecule type" value="Genomic_DNA"/>
</dbReference>
<gene>
    <name evidence="1" type="ORF">HAX54_001425</name>
</gene>
<dbReference type="Proteomes" id="UP000823775">
    <property type="component" value="Unassembled WGS sequence"/>
</dbReference>
<protein>
    <submittedName>
        <fullName evidence="1">Uncharacterized protein</fullName>
    </submittedName>
</protein>